<dbReference type="Proteomes" id="UP000184108">
    <property type="component" value="Unassembled WGS sequence"/>
</dbReference>
<gene>
    <name evidence="1" type="ORF">SAMN02787073_3653</name>
</gene>
<accession>A0A1M5HC07</accession>
<name>A0A1M5HC07_9FLAO</name>
<organism evidence="1 2">
    <name type="scientific">Chryseobacterium vrystaatense</name>
    <dbReference type="NCBI Taxonomy" id="307480"/>
    <lineage>
        <taxon>Bacteria</taxon>
        <taxon>Pseudomonadati</taxon>
        <taxon>Bacteroidota</taxon>
        <taxon>Flavobacteriia</taxon>
        <taxon>Flavobacteriales</taxon>
        <taxon>Weeksellaceae</taxon>
        <taxon>Chryseobacterium group</taxon>
        <taxon>Chryseobacterium</taxon>
    </lineage>
</organism>
<dbReference type="AlphaFoldDB" id="A0A1M5HC07"/>
<evidence type="ECO:0000313" key="1">
    <source>
        <dbReference type="EMBL" id="SHG13495.1"/>
    </source>
</evidence>
<evidence type="ECO:0000313" key="2">
    <source>
        <dbReference type="Proteomes" id="UP000184108"/>
    </source>
</evidence>
<dbReference type="EMBL" id="FQVE01000004">
    <property type="protein sequence ID" value="SHG13495.1"/>
    <property type="molecule type" value="Genomic_DNA"/>
</dbReference>
<dbReference type="RefSeq" id="WP_073174793.1">
    <property type="nucleotide sequence ID" value="NZ_FQVE01000004.1"/>
</dbReference>
<reference evidence="2" key="1">
    <citation type="submission" date="2016-11" db="EMBL/GenBank/DDBJ databases">
        <authorList>
            <person name="Varghese N."/>
            <person name="Submissions S."/>
        </authorList>
    </citation>
    <scope>NUCLEOTIDE SEQUENCE [LARGE SCALE GENOMIC DNA]</scope>
    <source>
        <strain evidence="2">YR203</strain>
    </source>
</reference>
<sequence>MKLTISYHLEENRFTLYVEITNDTDKDRTFYFYNETGGLARNAVRFFNAKNEQVEPYERSFMSPIYTGEDVPADLLAPSETGYFELAAKIVEEDGELLLSFKGISYRIVRHEKFYLTFNFLGGISNLLEVVVV</sequence>
<protein>
    <submittedName>
        <fullName evidence="1">Uncharacterized protein</fullName>
    </submittedName>
</protein>
<proteinExistence type="predicted"/>